<keyword evidence="1" id="KW-1133">Transmembrane helix</keyword>
<accession>Q09968</accession>
<feature type="transmembrane region" description="Helical" evidence="1">
    <location>
        <begin position="147"/>
        <end position="170"/>
    </location>
</feature>
<dbReference type="OMA" id="FEWAAEP"/>
<keyword evidence="3" id="KW-1185">Reference proteome</keyword>
<dbReference type="CTD" id="175805"/>
<dbReference type="GeneID" id="175805"/>
<dbReference type="STRING" id="6239.B0244.9.1"/>
<dbReference type="UCSC" id="B0244.9">
    <property type="organism name" value="c. elegans"/>
</dbReference>
<feature type="transmembrane region" description="Helical" evidence="1">
    <location>
        <begin position="76"/>
        <end position="94"/>
    </location>
</feature>
<evidence type="ECO:0000313" key="2">
    <source>
        <dbReference type="EMBL" id="CCD61504.1"/>
    </source>
</evidence>
<dbReference type="FunCoup" id="Q09968">
    <property type="interactions" value="1604"/>
</dbReference>
<evidence type="ECO:0000313" key="4">
    <source>
        <dbReference type="WormBase" id="B0244.9"/>
    </source>
</evidence>
<feature type="transmembrane region" description="Helical" evidence="1">
    <location>
        <begin position="51"/>
        <end position="69"/>
    </location>
</feature>
<name>Q09968_CAEEL</name>
<dbReference type="HOGENOM" id="CLU_098775_0_0_1"/>
<dbReference type="WormBase" id="B0244.9">
    <property type="protein sequence ID" value="CE01756"/>
    <property type="gene ID" value="WBGene00015084"/>
</dbReference>
<evidence type="ECO:0000313" key="3">
    <source>
        <dbReference type="Proteomes" id="UP000001940"/>
    </source>
</evidence>
<dbReference type="AGR" id="WB:WBGene00015084"/>
<dbReference type="SMR" id="Q09968"/>
<dbReference type="KEGG" id="cel:CELE_B0244.9"/>
<dbReference type="AlphaFoldDB" id="Q09968"/>
<dbReference type="RefSeq" id="NP_498238.1">
    <property type="nucleotide sequence ID" value="NM_065837.6"/>
</dbReference>
<proteinExistence type="predicted"/>
<reference evidence="2 3" key="1">
    <citation type="journal article" date="1998" name="Science">
        <title>Genome sequence of the nematode C. elegans: a platform for investigating biology.</title>
        <authorList>
            <consortium name="The C. elegans sequencing consortium"/>
            <person name="Sulson J.E."/>
            <person name="Waterston R."/>
        </authorList>
    </citation>
    <scope>NUCLEOTIDE SEQUENCE [LARGE SCALE GENOMIC DNA]</scope>
    <source>
        <strain evidence="2 3">Bristol N2</strain>
    </source>
</reference>
<keyword evidence="1" id="KW-0812">Transmembrane</keyword>
<dbReference type="Proteomes" id="UP000001940">
    <property type="component" value="Chromosome III"/>
</dbReference>
<dbReference type="EMBL" id="BX284603">
    <property type="protein sequence ID" value="CCD61504.1"/>
    <property type="molecule type" value="Genomic_DNA"/>
</dbReference>
<dbReference type="PaxDb" id="6239-B0244.9"/>
<dbReference type="eggNOG" id="ENOG502TI4C">
    <property type="taxonomic scope" value="Eukaryota"/>
</dbReference>
<sequence>MNPDSCASVDLEYVHVEDENPNENEPARLRAGFEWAAEPDEILIAGVPTKFIMFGLSCFLVILTLSLWIASTHYSYFIWLVFATLYMGLIVFLPEYFSNIISFALNFIYWIAYCIFTFIGIILDVVRRGDSCSSGMSKEVCDANRHGYMLAICFGCADLLIAGVIMILMFRMLNYYYINR</sequence>
<organism evidence="2 3">
    <name type="scientific">Caenorhabditis elegans</name>
    <dbReference type="NCBI Taxonomy" id="6239"/>
    <lineage>
        <taxon>Eukaryota</taxon>
        <taxon>Metazoa</taxon>
        <taxon>Ecdysozoa</taxon>
        <taxon>Nematoda</taxon>
        <taxon>Chromadorea</taxon>
        <taxon>Rhabditida</taxon>
        <taxon>Rhabditina</taxon>
        <taxon>Rhabditomorpha</taxon>
        <taxon>Rhabditoidea</taxon>
        <taxon>Rhabditidae</taxon>
        <taxon>Peloderinae</taxon>
        <taxon>Caenorhabditis</taxon>
    </lineage>
</organism>
<evidence type="ECO:0000256" key="1">
    <source>
        <dbReference type="SAM" id="Phobius"/>
    </source>
</evidence>
<keyword evidence="1" id="KW-0472">Membrane</keyword>
<dbReference type="InParanoid" id="Q09968"/>
<feature type="transmembrane region" description="Helical" evidence="1">
    <location>
        <begin position="100"/>
        <end position="126"/>
    </location>
</feature>
<protein>
    <submittedName>
        <fullName evidence="2">MARVEL domain-containing protein</fullName>
    </submittedName>
</protein>
<dbReference type="PIR" id="C88465">
    <property type="entry name" value="C88465"/>
</dbReference>
<gene>
    <name evidence="2 4" type="ORF">B0244.9</name>
    <name evidence="2" type="ORF">CELE_B0244.9</name>
</gene>
<dbReference type="OrthoDB" id="5813326at2759"/>
<dbReference type="Bgee" id="WBGene00015084">
    <property type="expression patterns" value="Expressed in adult organism and 1 other cell type or tissue"/>
</dbReference>